<evidence type="ECO:0008006" key="4">
    <source>
        <dbReference type="Google" id="ProtNLM"/>
    </source>
</evidence>
<reference evidence="2 3" key="1">
    <citation type="journal article" date="2024" name="Plant J.">
        <title>Genome sequences and population genomics reveal climatic adaptation and genomic divergence between two closely related sweetgum species.</title>
        <authorList>
            <person name="Xu W.Q."/>
            <person name="Ren C.Q."/>
            <person name="Zhang X.Y."/>
            <person name="Comes H.P."/>
            <person name="Liu X.H."/>
            <person name="Li Y.G."/>
            <person name="Kettle C.J."/>
            <person name="Jalonen R."/>
            <person name="Gaisberger H."/>
            <person name="Ma Y.Z."/>
            <person name="Qiu Y.X."/>
        </authorList>
    </citation>
    <scope>NUCLEOTIDE SEQUENCE [LARGE SCALE GENOMIC DNA]</scope>
    <source>
        <strain evidence="2">Hangzhou</strain>
    </source>
</reference>
<feature type="compositionally biased region" description="Polar residues" evidence="1">
    <location>
        <begin position="1"/>
        <end position="11"/>
    </location>
</feature>
<gene>
    <name evidence="2" type="ORF">L1049_024618</name>
</gene>
<sequence length="542" mass="62325">MEDNTQTIARNSTQQPRPAPPRPSISHSPRPQRRRQNYPHPRTSHQGLEQRATHHRLRRLSAVHRRPPPNQQRLVPMVIMVQLPPTYSPNPQNPARALPRIHGRKGCPTRHHKFPTNILHPPKMARPQHCPAAAYSKTTATARKLQFPIRLRQIDGVLGLGEKGKNVSVEEASYYREAVVALRLAKEVIKVQQGWRANAVAHLNRTGGFSRSLANSATDWPSLLLELLSEAAEIDYFQQPKLVINNIDVLRNAILEDDSTVCASMYHDSLLWRIIALGANERCLPVILITSNSYYSYRAYMDFGFPDIFISRETFGWSPQEAKMHMVTDYFSHSEWTVISEVLGPNPRHLFELYALKQSNYYQKVMDDRGSTFEDIIDAYLAFLQATVVNPAMEKALTLLQKFAVDARSGRISEDKLRFGAPWRHPPRTDNPTLCLEWAKLQLIDFVQSLDNAEFGVNYLADCSLEIFDDPAALALLEVGLLYSQRDPSFIRPISRGIQRCIVRWLVQERMQMNFRNSLQYLWQRIFRGRSYRHLMLQAGYK</sequence>
<name>A0AAP0S2A4_LIQFO</name>
<proteinExistence type="predicted"/>
<evidence type="ECO:0000256" key="1">
    <source>
        <dbReference type="SAM" id="MobiDB-lite"/>
    </source>
</evidence>
<feature type="region of interest" description="Disordered" evidence="1">
    <location>
        <begin position="1"/>
        <end position="53"/>
    </location>
</feature>
<dbReference type="PANTHER" id="PTHR36017:SF1">
    <property type="entry name" value="EMBRYO DEFECTIVE 1381"/>
    <property type="match status" value="1"/>
</dbReference>
<dbReference type="AlphaFoldDB" id="A0AAP0S2A4"/>
<accession>A0AAP0S2A4</accession>
<dbReference type="Proteomes" id="UP001415857">
    <property type="component" value="Unassembled WGS sequence"/>
</dbReference>
<organism evidence="2 3">
    <name type="scientific">Liquidambar formosana</name>
    <name type="common">Formosan gum</name>
    <dbReference type="NCBI Taxonomy" id="63359"/>
    <lineage>
        <taxon>Eukaryota</taxon>
        <taxon>Viridiplantae</taxon>
        <taxon>Streptophyta</taxon>
        <taxon>Embryophyta</taxon>
        <taxon>Tracheophyta</taxon>
        <taxon>Spermatophyta</taxon>
        <taxon>Magnoliopsida</taxon>
        <taxon>eudicotyledons</taxon>
        <taxon>Gunneridae</taxon>
        <taxon>Pentapetalae</taxon>
        <taxon>Saxifragales</taxon>
        <taxon>Altingiaceae</taxon>
        <taxon>Liquidambar</taxon>
    </lineage>
</organism>
<evidence type="ECO:0000313" key="3">
    <source>
        <dbReference type="Proteomes" id="UP001415857"/>
    </source>
</evidence>
<comment type="caution">
    <text evidence="2">The sequence shown here is derived from an EMBL/GenBank/DDBJ whole genome shotgun (WGS) entry which is preliminary data.</text>
</comment>
<evidence type="ECO:0000313" key="2">
    <source>
        <dbReference type="EMBL" id="KAK9285425.1"/>
    </source>
</evidence>
<dbReference type="EMBL" id="JBBPBK010000005">
    <property type="protein sequence ID" value="KAK9285425.1"/>
    <property type="molecule type" value="Genomic_DNA"/>
</dbReference>
<dbReference type="PANTHER" id="PTHR36017">
    <property type="entry name" value="EMBRYO DEFECTIVE 1381"/>
    <property type="match status" value="1"/>
</dbReference>
<keyword evidence="3" id="KW-1185">Reference proteome</keyword>
<protein>
    <recommendedName>
        <fullName evidence="4">Embryo defective 1381</fullName>
    </recommendedName>
</protein>